<comment type="caution">
    <text evidence="2">The sequence shown here is derived from an EMBL/GenBank/DDBJ whole genome shotgun (WGS) entry which is preliminary data.</text>
</comment>
<sequence length="594" mass="65355">MKIIILLVFLLINTKCISQVYFSPNTNMYVKNEVLYVQQGINLTLNSNLYLRNNSQLLQGTTGNSANTGLGTLSLYQKGTSDNFDYNYWCSPVGNASNSSGNENFGIAMLSRPTTATASVTSTILPVSSSDGTSNPLAIAPKWVYKLINANNYSQWVFVGGSTILAPGEGFSMKGTSGTDSTDPEGTGVTNNPGGVQRYDFRGKPNDGNITIYLGANNATLTGNPYPSALHLNAFLLDPSNVNTGGIAYFWEQDKTVNSHTLINYRGGYGAYSPISLVSNGVYVPATFNSFNPDGSINNTGLSSGLIIQRKYSPIGQGFVISANASGTATFKNAHRAFYKQGSGLSQFEKQTPKEKSAKEMEVTEEISYLKLNVIIDNEFTRQLALVFVSRATDGIDIGIDAQGMDILPNDVSFLIENNNYIIQGINFDPEKKIPIIVKATTNTTFKFKVSEVINWDASQMIYLYDALDDSFHDIKNGMYEVNLVNGIYTDRFKITFKNDKILNTINKNYNPFFINQDNINNSLKVSNPGNLSLKTFKLYEITGKIILHKENLGIEQNYTFSTNGLSSGIYIAEFLTLNNERFTEKIIISNSKN</sequence>
<dbReference type="Proteomes" id="UP000474567">
    <property type="component" value="Unassembled WGS sequence"/>
</dbReference>
<evidence type="ECO:0000313" key="3">
    <source>
        <dbReference type="Proteomes" id="UP000474567"/>
    </source>
</evidence>
<evidence type="ECO:0008006" key="4">
    <source>
        <dbReference type="Google" id="ProtNLM"/>
    </source>
</evidence>
<accession>A0ABM8KNP8</accession>
<proteinExistence type="predicted"/>
<keyword evidence="3" id="KW-1185">Reference proteome</keyword>
<gene>
    <name evidence="2" type="ORF">FLACOL7796_04085</name>
</gene>
<dbReference type="RefSeq" id="WP_246253274.1">
    <property type="nucleotide sequence ID" value="NZ_CADCST010000125.1"/>
</dbReference>
<name>A0ABM8KNP8_9FLAO</name>
<dbReference type="EMBL" id="CADCST010000125">
    <property type="protein sequence ID" value="CAA9202071.1"/>
    <property type="molecule type" value="Genomic_DNA"/>
</dbReference>
<reference evidence="2 3" key="1">
    <citation type="submission" date="2020-02" db="EMBL/GenBank/DDBJ databases">
        <authorList>
            <person name="Criscuolo A."/>
        </authorList>
    </citation>
    <scope>NUCLEOTIDE SEQUENCE [LARGE SCALE GENOMIC DNA]</scope>
    <source>
        <strain evidence="2">CECT7796</strain>
    </source>
</reference>
<evidence type="ECO:0000313" key="2">
    <source>
        <dbReference type="EMBL" id="CAA9202071.1"/>
    </source>
</evidence>
<organism evidence="2 3">
    <name type="scientific">Flavobacterium collinsii</name>
    <dbReference type="NCBI Taxonomy" id="1114861"/>
    <lineage>
        <taxon>Bacteria</taxon>
        <taxon>Pseudomonadati</taxon>
        <taxon>Bacteroidota</taxon>
        <taxon>Flavobacteriia</taxon>
        <taxon>Flavobacteriales</taxon>
        <taxon>Flavobacteriaceae</taxon>
        <taxon>Flavobacterium</taxon>
    </lineage>
</organism>
<protein>
    <recommendedName>
        <fullName evidence="4">Secretion system C-terminal sorting domain-containing protein</fullName>
    </recommendedName>
</protein>
<feature type="region of interest" description="Disordered" evidence="1">
    <location>
        <begin position="174"/>
        <end position="197"/>
    </location>
</feature>
<evidence type="ECO:0000256" key="1">
    <source>
        <dbReference type="SAM" id="MobiDB-lite"/>
    </source>
</evidence>